<dbReference type="SMART" id="SM00342">
    <property type="entry name" value="HTH_ARAC"/>
    <property type="match status" value="1"/>
</dbReference>
<keyword evidence="2" id="KW-0238">DNA-binding</keyword>
<keyword evidence="1" id="KW-0805">Transcription regulation</keyword>
<sequence length="298" mass="34891">MTLEEFYRVKLNFVPENLKKGLGHFNVFRVDDCMCGRKKSVPYSRKDYYKITLLKGKYNIQYADRTLETSGNALVFSNPMIPYTWESLDDFQTGYFCIFTEEFFSQYGNLKEYPMFKPGFDKVFILNNEQAAEVEKLYQRMFEEINSGFEYKFDVIRGLVFNLIHDALRMQPAHEALNSGSNATSRITTMFAELLERQFPVETSMQRIKLRSPIDFAEHLAVHVNHLNRSLKETTGKTTSQLITERVTQEARVLLRHTDWNISEIGYSLGFEESSHFVNFFRKNNGESPKTYRDRAVV</sequence>
<dbReference type="Proteomes" id="UP000008718">
    <property type="component" value="Chromosome"/>
</dbReference>
<dbReference type="AlphaFoldDB" id="E4T6Q9"/>
<gene>
    <name evidence="5" type="ordered locus">Palpr_2267</name>
</gene>
<dbReference type="PANTHER" id="PTHR43280">
    <property type="entry name" value="ARAC-FAMILY TRANSCRIPTIONAL REGULATOR"/>
    <property type="match status" value="1"/>
</dbReference>
<evidence type="ECO:0000313" key="6">
    <source>
        <dbReference type="Proteomes" id="UP000008718"/>
    </source>
</evidence>
<dbReference type="KEGG" id="ppn:Palpr_2267"/>
<evidence type="ECO:0000313" key="5">
    <source>
        <dbReference type="EMBL" id="ADQ80403.1"/>
    </source>
</evidence>
<reference key="1">
    <citation type="submission" date="2010-11" db="EMBL/GenBank/DDBJ databases">
        <title>The complete genome of Paludibacter propionicigenes DSM 17365.</title>
        <authorList>
            <consortium name="US DOE Joint Genome Institute (JGI-PGF)"/>
            <person name="Lucas S."/>
            <person name="Copeland A."/>
            <person name="Lapidus A."/>
            <person name="Bruce D."/>
            <person name="Goodwin L."/>
            <person name="Pitluck S."/>
            <person name="Kyrpides N."/>
            <person name="Mavromatis K."/>
            <person name="Ivanova N."/>
            <person name="Munk A.C."/>
            <person name="Brettin T."/>
            <person name="Detter J.C."/>
            <person name="Han C."/>
            <person name="Tapia R."/>
            <person name="Land M."/>
            <person name="Hauser L."/>
            <person name="Markowitz V."/>
            <person name="Cheng J.-F."/>
            <person name="Hugenholtz P."/>
            <person name="Woyke T."/>
            <person name="Wu D."/>
            <person name="Gronow S."/>
            <person name="Wellnitz S."/>
            <person name="Brambilla E."/>
            <person name="Klenk H.-P."/>
            <person name="Eisen J.A."/>
        </authorList>
    </citation>
    <scope>NUCLEOTIDE SEQUENCE</scope>
    <source>
        <strain>WB4</strain>
    </source>
</reference>
<dbReference type="InterPro" id="IPR009057">
    <property type="entry name" value="Homeodomain-like_sf"/>
</dbReference>
<protein>
    <submittedName>
        <fullName evidence="5">Transcriptional regulator, AraC family</fullName>
    </submittedName>
</protein>
<dbReference type="eggNOG" id="COG2207">
    <property type="taxonomic scope" value="Bacteria"/>
</dbReference>
<dbReference type="GO" id="GO:0043565">
    <property type="term" value="F:sequence-specific DNA binding"/>
    <property type="evidence" value="ECO:0007669"/>
    <property type="project" value="InterPro"/>
</dbReference>
<dbReference type="PRINTS" id="PR00032">
    <property type="entry name" value="HTHARAC"/>
</dbReference>
<evidence type="ECO:0000256" key="2">
    <source>
        <dbReference type="ARBA" id="ARBA00023125"/>
    </source>
</evidence>
<dbReference type="SUPFAM" id="SSF46689">
    <property type="entry name" value="Homeodomain-like"/>
    <property type="match status" value="1"/>
</dbReference>
<dbReference type="GO" id="GO:0003700">
    <property type="term" value="F:DNA-binding transcription factor activity"/>
    <property type="evidence" value="ECO:0007669"/>
    <property type="project" value="InterPro"/>
</dbReference>
<keyword evidence="6" id="KW-1185">Reference proteome</keyword>
<dbReference type="STRING" id="694427.Palpr_2267"/>
<dbReference type="InterPro" id="IPR020449">
    <property type="entry name" value="Tscrpt_reg_AraC-type_HTH"/>
</dbReference>
<dbReference type="Pfam" id="PF12833">
    <property type="entry name" value="HTH_18"/>
    <property type="match status" value="1"/>
</dbReference>
<evidence type="ECO:0000259" key="4">
    <source>
        <dbReference type="PROSITE" id="PS01124"/>
    </source>
</evidence>
<dbReference type="EMBL" id="CP002345">
    <property type="protein sequence ID" value="ADQ80403.1"/>
    <property type="molecule type" value="Genomic_DNA"/>
</dbReference>
<keyword evidence="3" id="KW-0804">Transcription</keyword>
<dbReference type="PANTHER" id="PTHR43280:SF32">
    <property type="entry name" value="TRANSCRIPTIONAL REGULATORY PROTEIN"/>
    <property type="match status" value="1"/>
</dbReference>
<name>E4T6Q9_PALPW</name>
<reference evidence="5 6" key="2">
    <citation type="journal article" date="2011" name="Stand. Genomic Sci.">
        <title>Complete genome sequence of Paludibacter propionicigenes type strain (WB4).</title>
        <authorList>
            <person name="Gronow S."/>
            <person name="Munk C."/>
            <person name="Lapidus A."/>
            <person name="Nolan M."/>
            <person name="Lucas S."/>
            <person name="Hammon N."/>
            <person name="Deshpande S."/>
            <person name="Cheng J.F."/>
            <person name="Tapia R."/>
            <person name="Han C."/>
            <person name="Goodwin L."/>
            <person name="Pitluck S."/>
            <person name="Liolios K."/>
            <person name="Ivanova N."/>
            <person name="Mavromatis K."/>
            <person name="Mikhailova N."/>
            <person name="Pati A."/>
            <person name="Chen A."/>
            <person name="Palaniappan K."/>
            <person name="Land M."/>
            <person name="Hauser L."/>
            <person name="Chang Y.J."/>
            <person name="Jeffries C.D."/>
            <person name="Brambilla E."/>
            <person name="Rohde M."/>
            <person name="Goker M."/>
            <person name="Detter J.C."/>
            <person name="Woyke T."/>
            <person name="Bristow J."/>
            <person name="Eisen J.A."/>
            <person name="Markowitz V."/>
            <person name="Hugenholtz P."/>
            <person name="Kyrpides N.C."/>
            <person name="Klenk H.P."/>
        </authorList>
    </citation>
    <scope>NUCLEOTIDE SEQUENCE [LARGE SCALE GENOMIC DNA]</scope>
    <source>
        <strain evidence="6">DSM 17365 / JCM 13257 / WB4</strain>
    </source>
</reference>
<dbReference type="PROSITE" id="PS01124">
    <property type="entry name" value="HTH_ARAC_FAMILY_2"/>
    <property type="match status" value="1"/>
</dbReference>
<organism evidence="5 6">
    <name type="scientific">Paludibacter propionicigenes (strain DSM 17365 / JCM 13257 / WB4)</name>
    <dbReference type="NCBI Taxonomy" id="694427"/>
    <lineage>
        <taxon>Bacteria</taxon>
        <taxon>Pseudomonadati</taxon>
        <taxon>Bacteroidota</taxon>
        <taxon>Bacteroidia</taxon>
        <taxon>Bacteroidales</taxon>
        <taxon>Paludibacteraceae</taxon>
        <taxon>Paludibacter</taxon>
    </lineage>
</organism>
<proteinExistence type="predicted"/>
<dbReference type="HOGENOM" id="CLU_000445_88_2_10"/>
<feature type="domain" description="HTH araC/xylS-type" evidence="4">
    <location>
        <begin position="215"/>
        <end position="295"/>
    </location>
</feature>
<evidence type="ECO:0000256" key="1">
    <source>
        <dbReference type="ARBA" id="ARBA00023015"/>
    </source>
</evidence>
<accession>E4T6Q9</accession>
<evidence type="ECO:0000256" key="3">
    <source>
        <dbReference type="ARBA" id="ARBA00023163"/>
    </source>
</evidence>
<dbReference type="InterPro" id="IPR018060">
    <property type="entry name" value="HTH_AraC"/>
</dbReference>
<dbReference type="Gene3D" id="1.10.10.60">
    <property type="entry name" value="Homeodomain-like"/>
    <property type="match status" value="1"/>
</dbReference>